<evidence type="ECO:0000313" key="7">
    <source>
        <dbReference type="EMBL" id="ALH94222.1"/>
    </source>
</evidence>
<dbReference type="GO" id="GO:0008521">
    <property type="term" value="F:acetyl-CoA transmembrane transporter activity"/>
    <property type="evidence" value="ECO:0007669"/>
    <property type="project" value="InterPro"/>
</dbReference>
<dbReference type="PANTHER" id="PTHR12778">
    <property type="entry name" value="SOLUTE CARRIER FAMILY 33 ACETYL-COA TRANSPORTER -RELATED"/>
    <property type="match status" value="1"/>
</dbReference>
<dbReference type="OrthoDB" id="9787815at2"/>
<dbReference type="InterPro" id="IPR036259">
    <property type="entry name" value="MFS_trans_sf"/>
</dbReference>
<feature type="transmembrane region" description="Helical" evidence="6">
    <location>
        <begin position="228"/>
        <end position="246"/>
    </location>
</feature>
<dbReference type="Pfam" id="PF13000">
    <property type="entry name" value="Acatn"/>
    <property type="match status" value="1"/>
</dbReference>
<feature type="transmembrane region" description="Helical" evidence="6">
    <location>
        <begin position="39"/>
        <end position="62"/>
    </location>
</feature>
<gene>
    <name evidence="7" type="ORF">AOY20_00955</name>
</gene>
<reference evidence="7 8" key="1">
    <citation type="journal article" date="2015" name="Int. J. Syst. Evol. Microbiol.">
        <title>Acinetobacter equi sp. nov. isolated from horse faeces.</title>
        <authorList>
            <person name="Poppel M.T."/>
            <person name="Skiebe E."/>
            <person name="Laue M."/>
            <person name="Bergmann H."/>
            <person name="Ebersberger I."/>
            <person name="Garn T."/>
            <person name="Fruth A."/>
            <person name="Baumgardt S."/>
            <person name="Busse H.J."/>
            <person name="Wilharm G."/>
        </authorList>
    </citation>
    <scope>NUCLEOTIDE SEQUENCE [LARGE SCALE GENOMIC DNA]</scope>
    <source>
        <strain evidence="7 8">114</strain>
    </source>
</reference>
<proteinExistence type="predicted"/>
<feature type="transmembrane region" description="Helical" evidence="6">
    <location>
        <begin position="74"/>
        <end position="97"/>
    </location>
</feature>
<dbReference type="KEGG" id="aei:AOY20_00955"/>
<dbReference type="CDD" id="cd17485">
    <property type="entry name" value="MFS_MFSD3"/>
    <property type="match status" value="1"/>
</dbReference>
<sequence>MLNFRHTYIILFSLYWAQGLPVGFMTHALPVILRAEGVSLAHIGGFGLLMLPWSIKILWAPLIDRYGSIKQGHYRSWIIPTQILTIITLVILAFLPIQSLNQPLYLLIFFIVLMSMNVFGATQDIATDGLAVNILKEGQQHWGNMIQVIGSRLGFIVGGGVILWILDWLDWQTTFLMLAGLVTINTIPILLYKESEYSEKQASKNQENKWTQIRAYLRYFFQSKTLKLWLFVLLTFKVADGLSGPLLKPLMVDLGLNFTQIGLYITVLGAVAALLGAGLAGGILKFYAIAPTLIVFSVFKVMSLWAYVWLAYQYESKAIIANWVIYSINAVEDMVSSMLLVAMLTLILKYSRKIFAGTDFTFQVALMATISGILYSISGFIGDELGYFSYLIIISLIAILCLFPIFLWAKNSR</sequence>
<dbReference type="EMBL" id="CP012808">
    <property type="protein sequence ID" value="ALH94222.1"/>
    <property type="molecule type" value="Genomic_DNA"/>
</dbReference>
<dbReference type="GO" id="GO:0035348">
    <property type="term" value="P:acetyl-CoA transmembrane transport"/>
    <property type="evidence" value="ECO:0007669"/>
    <property type="project" value="InterPro"/>
</dbReference>
<feature type="transmembrane region" description="Helical" evidence="6">
    <location>
        <begin position="171"/>
        <end position="192"/>
    </location>
</feature>
<feature type="transmembrane region" description="Helical" evidence="6">
    <location>
        <begin position="286"/>
        <end position="312"/>
    </location>
</feature>
<feature type="transmembrane region" description="Helical" evidence="6">
    <location>
        <begin position="103"/>
        <end position="121"/>
    </location>
</feature>
<feature type="transmembrane region" description="Helical" evidence="6">
    <location>
        <begin position="7"/>
        <end position="33"/>
    </location>
</feature>
<dbReference type="STRING" id="1324350.AOY20_00955"/>
<evidence type="ECO:0000256" key="4">
    <source>
        <dbReference type="ARBA" id="ARBA00022989"/>
    </source>
</evidence>
<keyword evidence="3 6" id="KW-0812">Transmembrane</keyword>
<dbReference type="GO" id="GO:0016020">
    <property type="term" value="C:membrane"/>
    <property type="evidence" value="ECO:0007669"/>
    <property type="project" value="UniProtKB-SubCell"/>
</dbReference>
<feature type="transmembrane region" description="Helical" evidence="6">
    <location>
        <begin position="324"/>
        <end position="348"/>
    </location>
</feature>
<protein>
    <submittedName>
        <fullName evidence="7">MFS transporter</fullName>
    </submittedName>
</protein>
<dbReference type="SUPFAM" id="SSF103473">
    <property type="entry name" value="MFS general substrate transporter"/>
    <property type="match status" value="1"/>
</dbReference>
<keyword evidence="2" id="KW-0813">Transport</keyword>
<organism evidence="7 8">
    <name type="scientific">Acinetobacter equi</name>
    <dbReference type="NCBI Taxonomy" id="1324350"/>
    <lineage>
        <taxon>Bacteria</taxon>
        <taxon>Pseudomonadati</taxon>
        <taxon>Pseudomonadota</taxon>
        <taxon>Gammaproteobacteria</taxon>
        <taxon>Moraxellales</taxon>
        <taxon>Moraxellaceae</taxon>
        <taxon>Acinetobacter</taxon>
    </lineage>
</organism>
<evidence type="ECO:0000256" key="5">
    <source>
        <dbReference type="ARBA" id="ARBA00023136"/>
    </source>
</evidence>
<keyword evidence="8" id="KW-1185">Reference proteome</keyword>
<evidence type="ECO:0000256" key="6">
    <source>
        <dbReference type="SAM" id="Phobius"/>
    </source>
</evidence>
<dbReference type="PANTHER" id="PTHR12778:SF10">
    <property type="entry name" value="MAJOR FACILITATOR SUPERFAMILY DOMAIN-CONTAINING PROTEIN 3"/>
    <property type="match status" value="1"/>
</dbReference>
<comment type="subcellular location">
    <subcellularLocation>
        <location evidence="1">Membrane</location>
        <topology evidence="1">Multi-pass membrane protein</topology>
    </subcellularLocation>
</comment>
<dbReference type="AlphaFoldDB" id="A0A0N9V4R9"/>
<evidence type="ECO:0000256" key="2">
    <source>
        <dbReference type="ARBA" id="ARBA00022448"/>
    </source>
</evidence>
<evidence type="ECO:0000256" key="3">
    <source>
        <dbReference type="ARBA" id="ARBA00022692"/>
    </source>
</evidence>
<dbReference type="RefSeq" id="WP_054580138.1">
    <property type="nucleotide sequence ID" value="NZ_CP012808.1"/>
</dbReference>
<feature type="transmembrane region" description="Helical" evidence="6">
    <location>
        <begin position="142"/>
        <end position="165"/>
    </location>
</feature>
<accession>A0A0N9V4R9</accession>
<dbReference type="Gene3D" id="1.20.1250.20">
    <property type="entry name" value="MFS general substrate transporter like domains"/>
    <property type="match status" value="1"/>
</dbReference>
<feature type="transmembrane region" description="Helical" evidence="6">
    <location>
        <begin position="360"/>
        <end position="381"/>
    </location>
</feature>
<dbReference type="InterPro" id="IPR024371">
    <property type="entry name" value="AcetylCoA_trans_1-like"/>
</dbReference>
<evidence type="ECO:0000256" key="1">
    <source>
        <dbReference type="ARBA" id="ARBA00004141"/>
    </source>
</evidence>
<keyword evidence="5 6" id="KW-0472">Membrane</keyword>
<evidence type="ECO:0000313" key="8">
    <source>
        <dbReference type="Proteomes" id="UP000064939"/>
    </source>
</evidence>
<name>A0A0N9V4R9_9GAMM</name>
<dbReference type="InterPro" id="IPR004752">
    <property type="entry name" value="AmpG_permease/AT-1"/>
</dbReference>
<feature type="transmembrane region" description="Helical" evidence="6">
    <location>
        <begin position="258"/>
        <end position="279"/>
    </location>
</feature>
<feature type="transmembrane region" description="Helical" evidence="6">
    <location>
        <begin position="387"/>
        <end position="409"/>
    </location>
</feature>
<dbReference type="Proteomes" id="UP000064939">
    <property type="component" value="Chromosome"/>
</dbReference>
<keyword evidence="4 6" id="KW-1133">Transmembrane helix</keyword>